<feature type="domain" description="Ig-like" evidence="2">
    <location>
        <begin position="1"/>
        <end position="86"/>
    </location>
</feature>
<evidence type="ECO:0000259" key="2">
    <source>
        <dbReference type="PROSITE" id="PS50835"/>
    </source>
</evidence>
<feature type="domain" description="Ig-like" evidence="2">
    <location>
        <begin position="417"/>
        <end position="515"/>
    </location>
</feature>
<accession>A0ABM1EVG3</accession>
<dbReference type="PROSITE" id="PS50835">
    <property type="entry name" value="IG_LIKE"/>
    <property type="match status" value="5"/>
</dbReference>
<proteinExistence type="predicted"/>
<dbReference type="InterPro" id="IPR013106">
    <property type="entry name" value="Ig_V-set"/>
</dbReference>
<dbReference type="SMART" id="SM00409">
    <property type="entry name" value="IG"/>
    <property type="match status" value="5"/>
</dbReference>
<feature type="domain" description="Ig-like" evidence="2">
    <location>
        <begin position="273"/>
        <end position="372"/>
    </location>
</feature>
<evidence type="ECO:0000313" key="4">
    <source>
        <dbReference type="RefSeq" id="XP_014676184.1"/>
    </source>
</evidence>
<dbReference type="InterPro" id="IPR036179">
    <property type="entry name" value="Ig-like_dom_sf"/>
</dbReference>
<dbReference type="Proteomes" id="UP000695022">
    <property type="component" value="Unplaced"/>
</dbReference>
<reference evidence="4" key="1">
    <citation type="submission" date="2025-08" db="UniProtKB">
        <authorList>
            <consortium name="RefSeq"/>
        </authorList>
    </citation>
    <scope>IDENTIFICATION</scope>
</reference>
<dbReference type="CDD" id="cd00099">
    <property type="entry name" value="IgV"/>
    <property type="match status" value="1"/>
</dbReference>
<sequence length="727" mass="77623">MELTCVATNVHALNILWLRTIPGNKTPMMLTINADRIIDDDRVAVQVTGDGRRRQVVLIIKDVEHSDAGKYTCQVATRPPLSVDVTVIIFDRPKQDGGGPGRGITDASGPPTNQRPRIVEISSNAEVPAGATVEMSCVVLNDERGNLLWRFARPGQRRATMLTAGGAIVADNSRISVRMSGSISRRVVRLRIRDVGPEDAGTYTCEVPTQPPVREDVSITVVGDRSRTLPPGGIGSTPPGNSGTIPPNRGETIPPGGVTPPSHTRAPPGDVVPFISEITRDSMVPAGVTLELTCIASNVGNMNVIWTYQRPGGELILLTSDGAVVDDNDRLSVQLSGDARRRIVRLRIANLGREDQGNYACEVPAREPIVVTITITVRGVRPRIPGDSVTLVVPPTIKREPPSIQDVIPSGPHVDGPTILEVSQDSDVPAGATLELTCVAANVGNRNVVWKLTKPGRQSTLLTTGGAVLAHNDRLSVTVMLQGGRRVVRLRVADVRREDSGVYTCEVPGSPRSVAVDILITVFEGEGGRRVVRLRVAHVRREDSGVYTCEVPGSPRSVAVDILITVFEVRGTTPPTSVTDFVPPMVTKVPRVGGDAVLQFVSTTLPTTTPISGDDDDRPAAILEVSRDADVPAGATLELRCAVNNVGEATVLWKHAAAGRRPRVLTSGGTLVANNRRLSVLVSGGRERRVVALRIRNIGRGDAGTYTCEVGSRPPVIADVYITVYGI</sequence>
<dbReference type="GeneID" id="106816142"/>
<feature type="domain" description="Ig-like" evidence="2">
    <location>
        <begin position="619"/>
        <end position="718"/>
    </location>
</feature>
<dbReference type="PANTHER" id="PTHR23279">
    <property type="entry name" value="DEFECTIVE PROBOSCIS EXTENSION RESPONSE DPR -RELATED"/>
    <property type="match status" value="1"/>
</dbReference>
<feature type="region of interest" description="Disordered" evidence="1">
    <location>
        <begin position="224"/>
        <end position="269"/>
    </location>
</feature>
<feature type="region of interest" description="Disordered" evidence="1">
    <location>
        <begin position="92"/>
        <end position="115"/>
    </location>
</feature>
<dbReference type="InterPro" id="IPR003599">
    <property type="entry name" value="Ig_sub"/>
</dbReference>
<dbReference type="SMART" id="SM00406">
    <property type="entry name" value="IGv"/>
    <property type="match status" value="5"/>
</dbReference>
<dbReference type="Pfam" id="PF07686">
    <property type="entry name" value="V-set"/>
    <property type="match status" value="4"/>
</dbReference>
<dbReference type="Gene3D" id="2.60.40.10">
    <property type="entry name" value="Immunoglobulins"/>
    <property type="match status" value="5"/>
</dbReference>
<dbReference type="InterPro" id="IPR013783">
    <property type="entry name" value="Ig-like_fold"/>
</dbReference>
<dbReference type="SMART" id="SM00408">
    <property type="entry name" value="IGc2"/>
    <property type="match status" value="5"/>
</dbReference>
<dbReference type="InterPro" id="IPR037448">
    <property type="entry name" value="Zig-8"/>
</dbReference>
<dbReference type="RefSeq" id="XP_014676184.1">
    <property type="nucleotide sequence ID" value="XM_014820698.1"/>
</dbReference>
<gene>
    <name evidence="4" type="primary">LOC106816142</name>
</gene>
<protein>
    <submittedName>
        <fullName evidence="4">Uncharacterized protein LOC106816142</fullName>
    </submittedName>
</protein>
<feature type="domain" description="Ig-like" evidence="2">
    <location>
        <begin position="116"/>
        <end position="220"/>
    </location>
</feature>
<dbReference type="InterPro" id="IPR007110">
    <property type="entry name" value="Ig-like_dom"/>
</dbReference>
<evidence type="ECO:0000313" key="3">
    <source>
        <dbReference type="Proteomes" id="UP000695022"/>
    </source>
</evidence>
<name>A0ABM1EVG3_PRICU</name>
<keyword evidence="3" id="KW-1185">Reference proteome</keyword>
<dbReference type="InterPro" id="IPR003598">
    <property type="entry name" value="Ig_sub2"/>
</dbReference>
<dbReference type="SUPFAM" id="SSF48726">
    <property type="entry name" value="Immunoglobulin"/>
    <property type="match status" value="5"/>
</dbReference>
<evidence type="ECO:0000256" key="1">
    <source>
        <dbReference type="SAM" id="MobiDB-lite"/>
    </source>
</evidence>
<organism evidence="3 4">
    <name type="scientific">Priapulus caudatus</name>
    <name type="common">Priapulid worm</name>
    <dbReference type="NCBI Taxonomy" id="37621"/>
    <lineage>
        <taxon>Eukaryota</taxon>
        <taxon>Metazoa</taxon>
        <taxon>Ecdysozoa</taxon>
        <taxon>Scalidophora</taxon>
        <taxon>Priapulida</taxon>
        <taxon>Priapulimorpha</taxon>
        <taxon>Priapulimorphida</taxon>
        <taxon>Priapulidae</taxon>
        <taxon>Priapulus</taxon>
    </lineage>
</organism>
<dbReference type="PANTHER" id="PTHR23279:SF36">
    <property type="entry name" value="DEFECTIVE PROBOSCIS EXTENSION RESPONSE 9, ISOFORM A"/>
    <property type="match status" value="1"/>
</dbReference>